<evidence type="ECO:0000259" key="5">
    <source>
        <dbReference type="PROSITE" id="PS51123"/>
    </source>
</evidence>
<dbReference type="SUPFAM" id="SSF103088">
    <property type="entry name" value="OmpA-like"/>
    <property type="match status" value="1"/>
</dbReference>
<dbReference type="Pfam" id="PF00691">
    <property type="entry name" value="OmpA"/>
    <property type="match status" value="1"/>
</dbReference>
<dbReference type="PROSITE" id="PS51123">
    <property type="entry name" value="OMPA_2"/>
    <property type="match status" value="1"/>
</dbReference>
<dbReference type="InterPro" id="IPR006665">
    <property type="entry name" value="OmpA-like"/>
</dbReference>
<dbReference type="InterPro" id="IPR006664">
    <property type="entry name" value="OMP_bac"/>
</dbReference>
<dbReference type="EMBL" id="JBEWLZ010000001">
    <property type="protein sequence ID" value="MET1488620.1"/>
    <property type="molecule type" value="Genomic_DNA"/>
</dbReference>
<keyword evidence="7" id="KW-1185">Reference proteome</keyword>
<dbReference type="PANTHER" id="PTHR30329:SF21">
    <property type="entry name" value="LIPOPROTEIN YIAD-RELATED"/>
    <property type="match status" value="1"/>
</dbReference>
<evidence type="ECO:0000256" key="4">
    <source>
        <dbReference type="PROSITE-ProRule" id="PRU00473"/>
    </source>
</evidence>
<evidence type="ECO:0000313" key="7">
    <source>
        <dbReference type="Proteomes" id="UP001548590"/>
    </source>
</evidence>
<dbReference type="PRINTS" id="PR01021">
    <property type="entry name" value="OMPADOMAIN"/>
</dbReference>
<keyword evidence="2 4" id="KW-0472">Membrane</keyword>
<dbReference type="RefSeq" id="WP_345926891.1">
    <property type="nucleotide sequence ID" value="NZ_JBDIVF010000003.1"/>
</dbReference>
<dbReference type="PANTHER" id="PTHR30329">
    <property type="entry name" value="STATOR ELEMENT OF FLAGELLAR MOTOR COMPLEX"/>
    <property type="match status" value="1"/>
</dbReference>
<evidence type="ECO:0000256" key="2">
    <source>
        <dbReference type="ARBA" id="ARBA00023136"/>
    </source>
</evidence>
<dbReference type="Proteomes" id="UP001548590">
    <property type="component" value="Unassembled WGS sequence"/>
</dbReference>
<evidence type="ECO:0000313" key="6">
    <source>
        <dbReference type="EMBL" id="MET1488620.1"/>
    </source>
</evidence>
<comment type="caution">
    <text evidence="6">The sequence shown here is derived from an EMBL/GenBank/DDBJ whole genome shotgun (WGS) entry which is preliminary data.</text>
</comment>
<dbReference type="Gene3D" id="3.30.1330.60">
    <property type="entry name" value="OmpA-like domain"/>
    <property type="match status" value="1"/>
</dbReference>
<organism evidence="6 7">
    <name type="scientific">Uliginosibacterium paludis</name>
    <dbReference type="NCBI Taxonomy" id="1615952"/>
    <lineage>
        <taxon>Bacteria</taxon>
        <taxon>Pseudomonadati</taxon>
        <taxon>Pseudomonadota</taxon>
        <taxon>Betaproteobacteria</taxon>
        <taxon>Rhodocyclales</taxon>
        <taxon>Zoogloeaceae</taxon>
        <taxon>Uliginosibacterium</taxon>
    </lineage>
</organism>
<name>A0ABV2CL43_9RHOO</name>
<keyword evidence="3" id="KW-0998">Cell outer membrane</keyword>
<dbReference type="InterPro" id="IPR050330">
    <property type="entry name" value="Bact_OuterMem_StrucFunc"/>
</dbReference>
<sequence>MTIEGAGLALPLCSNQPCNEEYMKKSHMFILAALASAATGAQAQIVVKNAPVQPYVIATGNVVEKDGLGNCLRSNNWSLELIRTVMTTEDKPVGVACGEIKEAAPAPAPAAAPAPAPAAAPIAAPAPAAQKVSLPSDALFAYDKADLSEQGQSSLAAFATSAKQLGQLEVVIAVGHADRLGSNEYNQKLSEKRAATVKDFLVSQGIPANKVYTEGKGETQPVTGKSCEKMGAESGKNKKLVACLAPDRRVELEAVGTK</sequence>
<proteinExistence type="predicted"/>
<dbReference type="PROSITE" id="PS01068">
    <property type="entry name" value="OMPA_1"/>
    <property type="match status" value="1"/>
</dbReference>
<comment type="subcellular location">
    <subcellularLocation>
        <location evidence="1">Cell outer membrane</location>
    </subcellularLocation>
</comment>
<evidence type="ECO:0000256" key="3">
    <source>
        <dbReference type="ARBA" id="ARBA00023237"/>
    </source>
</evidence>
<feature type="domain" description="OmpA-like" evidence="5">
    <location>
        <begin position="127"/>
        <end position="258"/>
    </location>
</feature>
<accession>A0ABV2CL43</accession>
<dbReference type="InterPro" id="IPR006690">
    <property type="entry name" value="OMPA-like_CS"/>
</dbReference>
<protein>
    <submittedName>
        <fullName evidence="6">OmpA family protein</fullName>
    </submittedName>
</protein>
<evidence type="ECO:0000256" key="1">
    <source>
        <dbReference type="ARBA" id="ARBA00004442"/>
    </source>
</evidence>
<reference evidence="6 7" key="1">
    <citation type="submission" date="2024-07" db="EMBL/GenBank/DDBJ databases">
        <title>Uliginosibacterium paludis KCTC:42655.</title>
        <authorList>
            <person name="Kim M.K."/>
        </authorList>
    </citation>
    <scope>NUCLEOTIDE SEQUENCE [LARGE SCALE GENOMIC DNA]</scope>
    <source>
        <strain evidence="6 7">KCTC 42655</strain>
    </source>
</reference>
<dbReference type="InterPro" id="IPR036737">
    <property type="entry name" value="OmpA-like_sf"/>
</dbReference>
<gene>
    <name evidence="6" type="ORF">ABVT11_02185</name>
</gene>
<dbReference type="CDD" id="cd07185">
    <property type="entry name" value="OmpA_C-like"/>
    <property type="match status" value="1"/>
</dbReference>